<protein>
    <submittedName>
        <fullName evidence="2">VOC family protein</fullName>
    </submittedName>
</protein>
<accession>A0A368LNA8</accession>
<dbReference type="PROSITE" id="PS51819">
    <property type="entry name" value="VOC"/>
    <property type="match status" value="1"/>
</dbReference>
<dbReference type="InterPro" id="IPR004360">
    <property type="entry name" value="Glyas_Fos-R_dOase_dom"/>
</dbReference>
<dbReference type="PANTHER" id="PTHR36113:SF1">
    <property type="entry name" value="GLYOXALASE_BLEOMYCIN RESISTANCE PROTEIN_DIOXYGENASE"/>
    <property type="match status" value="1"/>
</dbReference>
<name>A0A368LNA8_9VIBR</name>
<sequence>MYLEHVNLVVSDVEEMLAFYKAAFPHWAIRSEGEGEWYGKPRRWLHFGDTKYYIAISDNGVGENRNLEGHQTGLAHFAYVTDNIDTIIVRLQNAGYQIAKPGADNPFRRNVYFIDPAGFEIEFVQYLSDIPTERNNDL</sequence>
<keyword evidence="3" id="KW-1185">Reference proteome</keyword>
<comment type="caution">
    <text evidence="2">The sequence shown here is derived from an EMBL/GenBank/DDBJ whole genome shotgun (WGS) entry which is preliminary data.</text>
</comment>
<dbReference type="OrthoDB" id="9179860at2"/>
<evidence type="ECO:0000313" key="2">
    <source>
        <dbReference type="EMBL" id="RCS73390.1"/>
    </source>
</evidence>
<gene>
    <name evidence="2" type="ORF">CIK83_07030</name>
</gene>
<reference evidence="2 3" key="1">
    <citation type="journal article" date="2017" name="Elife">
        <title>Extensive horizontal gene transfer in cheese-associated bacteria.</title>
        <authorList>
            <person name="Bonham K.S."/>
            <person name="Wolfe B.E."/>
            <person name="Dutton R.J."/>
        </authorList>
    </citation>
    <scope>NUCLEOTIDE SEQUENCE [LARGE SCALE GENOMIC DNA]</scope>
    <source>
        <strain evidence="2 3">JB196</strain>
    </source>
</reference>
<dbReference type="Pfam" id="PF00903">
    <property type="entry name" value="Glyoxalase"/>
    <property type="match status" value="1"/>
</dbReference>
<dbReference type="InterPro" id="IPR029068">
    <property type="entry name" value="Glyas_Bleomycin-R_OHBP_Dase"/>
</dbReference>
<dbReference type="EMBL" id="QPGL01000001">
    <property type="protein sequence ID" value="RCS73390.1"/>
    <property type="molecule type" value="Genomic_DNA"/>
</dbReference>
<dbReference type="CDD" id="cd06587">
    <property type="entry name" value="VOC"/>
    <property type="match status" value="1"/>
</dbReference>
<dbReference type="SUPFAM" id="SSF54593">
    <property type="entry name" value="Glyoxalase/Bleomycin resistance protein/Dihydroxybiphenyl dioxygenase"/>
    <property type="match status" value="1"/>
</dbReference>
<dbReference type="InterPro" id="IPR051332">
    <property type="entry name" value="Fosfomycin_Res_Enzymes"/>
</dbReference>
<dbReference type="AlphaFoldDB" id="A0A368LNA8"/>
<dbReference type="Gene3D" id="3.10.180.10">
    <property type="entry name" value="2,3-Dihydroxybiphenyl 1,2-Dioxygenase, domain 1"/>
    <property type="match status" value="1"/>
</dbReference>
<proteinExistence type="predicted"/>
<dbReference type="RefSeq" id="WP_086958138.1">
    <property type="nucleotide sequence ID" value="NZ_AP018680.1"/>
</dbReference>
<dbReference type="PANTHER" id="PTHR36113">
    <property type="entry name" value="LYASE, PUTATIVE-RELATED-RELATED"/>
    <property type="match status" value="1"/>
</dbReference>
<evidence type="ECO:0000259" key="1">
    <source>
        <dbReference type="PROSITE" id="PS51819"/>
    </source>
</evidence>
<organism evidence="2 3">
    <name type="scientific">Vibrio casei</name>
    <dbReference type="NCBI Taxonomy" id="673372"/>
    <lineage>
        <taxon>Bacteria</taxon>
        <taxon>Pseudomonadati</taxon>
        <taxon>Pseudomonadota</taxon>
        <taxon>Gammaproteobacteria</taxon>
        <taxon>Vibrionales</taxon>
        <taxon>Vibrionaceae</taxon>
        <taxon>Vibrio</taxon>
    </lineage>
</organism>
<feature type="domain" description="VOC" evidence="1">
    <location>
        <begin position="2"/>
        <end position="126"/>
    </location>
</feature>
<evidence type="ECO:0000313" key="3">
    <source>
        <dbReference type="Proteomes" id="UP000252479"/>
    </source>
</evidence>
<dbReference type="GeneID" id="303188669"/>
<dbReference type="Proteomes" id="UP000252479">
    <property type="component" value="Unassembled WGS sequence"/>
</dbReference>
<dbReference type="InterPro" id="IPR037523">
    <property type="entry name" value="VOC_core"/>
</dbReference>